<keyword evidence="1" id="KW-0812">Transmembrane</keyword>
<evidence type="ECO:0000313" key="2">
    <source>
        <dbReference type="EMBL" id="MBK7952554.1"/>
    </source>
</evidence>
<evidence type="ECO:0000256" key="1">
    <source>
        <dbReference type="SAM" id="Phobius"/>
    </source>
</evidence>
<dbReference type="Proteomes" id="UP000706151">
    <property type="component" value="Unassembled WGS sequence"/>
</dbReference>
<reference evidence="2 3" key="1">
    <citation type="submission" date="2020-10" db="EMBL/GenBank/DDBJ databases">
        <title>Connecting structure to function with the recovery of over 1000 high-quality activated sludge metagenome-assembled genomes encoding full-length rRNA genes using long-read sequencing.</title>
        <authorList>
            <person name="Singleton C.M."/>
            <person name="Petriglieri F."/>
            <person name="Kristensen J.M."/>
            <person name="Kirkegaard R.H."/>
            <person name="Michaelsen T.Y."/>
            <person name="Andersen M.H."/>
            <person name="Karst S.M."/>
            <person name="Dueholm M.S."/>
            <person name="Nielsen P.H."/>
            <person name="Albertsen M."/>
        </authorList>
    </citation>
    <scope>NUCLEOTIDE SEQUENCE [LARGE SCALE GENOMIC DNA]</scope>
    <source>
        <strain evidence="2">Fred_18-Q3-R57-64_BAT3C.720</strain>
    </source>
</reference>
<sequence length="819" mass="89467">MNRQFRSDNPRRLQLLRDQKPVGKNGIDFVEITSVDQRSLRVVCVHPVIAINRANVRIEGGVRVTGIVLAAEPVLNGREIHLKVDQAGDFSWYTLSLIDPADKDAPAPGFDICLSTIRINFKAGCPSEFDCAEVHDCPPVTPPEPRLDYLAKDYDSFRRLMLDRMAQLLPGFNEGSPADFTVALVETLAYVGDHLSYTQDAVASEAYLGTARRRTSLRRHARLLDYALHDGCNARVFVTLEVTAKAEGKKLAVGRQLLAMAADGSPVRAPELLDLQPLTTIEVFETLHDLVLHAAHSEIAIHDFADPAYCLPRGTTAAALVNEKLALSLAPGDVLILEETLSPTTGKVADVDRSHRHPIRLTAVSRGRDELTNTELLLINWHPEDALPFPLCVSHEFEIGGALVKQAIAVARGNVVLADHGLTRPWQTMEPAVVGDGGTPGLRLSYRPRLQETGLAFAEPYDHDMATNDQLPLSASRVLTQEPRRARPADMRLLADDASLFGDQPDVSETAWTPQRDLLGSERFAREFVVETENDGTAWLRFGDHQFGAAPIPGQRLLARYRLGGGTRGNVGAEAISTLLSDDASLLLGVTALRNPLPAQGGAEPESLEAIRLNAPEAFRTQERAVTSDDYARAAERHPDVQRAAARLCWTGSWYTVFLMLDRRDGKPVDAAFKATMRSFLERFRLAGYDLELADPVHVPLDIQFQVCVASGYFATDVKSALLAAFSVGVDQHGRPAFFHPDRYTFGTPLYLSAVVATAMAVAGVASVDIRKFQRWGRSARGELAAGVITASPVEVLRADSDPNFPENGQISFIAEGGS</sequence>
<proteinExistence type="predicted"/>
<dbReference type="NCBIfam" id="TIGR02243">
    <property type="entry name" value="putative baseplate assembly protein"/>
    <property type="match status" value="1"/>
</dbReference>
<feature type="transmembrane region" description="Helical" evidence="1">
    <location>
        <begin position="750"/>
        <end position="768"/>
    </location>
</feature>
<comment type="caution">
    <text evidence="2">The sequence shown here is derived from an EMBL/GenBank/DDBJ whole genome shotgun (WGS) entry which is preliminary data.</text>
</comment>
<keyword evidence="1" id="KW-0472">Membrane</keyword>
<accession>A0A935T740</accession>
<name>A0A935T740_9PROT</name>
<gene>
    <name evidence="2" type="ORF">IPK02_00440</name>
</gene>
<organism evidence="2 3">
    <name type="scientific">Candidatus Accumulibacter affinis</name>
    <dbReference type="NCBI Taxonomy" id="2954384"/>
    <lineage>
        <taxon>Bacteria</taxon>
        <taxon>Pseudomonadati</taxon>
        <taxon>Pseudomonadota</taxon>
        <taxon>Betaproteobacteria</taxon>
        <taxon>Candidatus Accumulibacter</taxon>
    </lineage>
</organism>
<keyword evidence="1" id="KW-1133">Transmembrane helix</keyword>
<evidence type="ECO:0000313" key="3">
    <source>
        <dbReference type="Proteomes" id="UP000706151"/>
    </source>
</evidence>
<dbReference type="EMBL" id="JADJOT010000001">
    <property type="protein sequence ID" value="MBK7952554.1"/>
    <property type="molecule type" value="Genomic_DNA"/>
</dbReference>
<dbReference type="InterPro" id="IPR011749">
    <property type="entry name" value="CHP02243"/>
</dbReference>
<dbReference type="AlphaFoldDB" id="A0A935T740"/>
<protein>
    <submittedName>
        <fullName evidence="2">Baseplate assembly protein</fullName>
    </submittedName>
</protein>